<dbReference type="InterPro" id="IPR019734">
    <property type="entry name" value="TPR_rpt"/>
</dbReference>
<evidence type="ECO:0000256" key="4">
    <source>
        <dbReference type="PROSITE-ProRule" id="PRU00339"/>
    </source>
</evidence>
<dbReference type="SUPFAM" id="SSF49464">
    <property type="entry name" value="Carboxypeptidase regulatory domain-like"/>
    <property type="match status" value="1"/>
</dbReference>
<dbReference type="PROSITE" id="PS51123">
    <property type="entry name" value="OMPA_2"/>
    <property type="match status" value="1"/>
</dbReference>
<dbReference type="STRING" id="683124.SAMN05444337_2714"/>
<gene>
    <name evidence="8" type="ORF">SAMN05444337_2714</name>
</gene>
<dbReference type="GO" id="GO:0009279">
    <property type="term" value="C:cell outer membrane"/>
    <property type="evidence" value="ECO:0007669"/>
    <property type="project" value="UniProtKB-SubCell"/>
</dbReference>
<dbReference type="InterPro" id="IPR008969">
    <property type="entry name" value="CarboxyPept-like_regulatory"/>
</dbReference>
<dbReference type="RefSeq" id="WP_072786019.1">
    <property type="nucleotide sequence ID" value="NZ_CP045292.1"/>
</dbReference>
<dbReference type="InterPro" id="IPR006665">
    <property type="entry name" value="OmpA-like"/>
</dbReference>
<dbReference type="EMBL" id="FQZH01000007">
    <property type="protein sequence ID" value="SHJ82756.1"/>
    <property type="molecule type" value="Genomic_DNA"/>
</dbReference>
<name>A0A1M6MHB4_9FLAO</name>
<evidence type="ECO:0000259" key="7">
    <source>
        <dbReference type="PROSITE" id="PS51123"/>
    </source>
</evidence>
<accession>A0A1M6MHB4</accession>
<keyword evidence="3" id="KW-0998">Cell outer membrane</keyword>
<evidence type="ECO:0000256" key="3">
    <source>
        <dbReference type="ARBA" id="ARBA00023237"/>
    </source>
</evidence>
<dbReference type="Gene3D" id="1.25.40.10">
    <property type="entry name" value="Tetratricopeptide repeat domain"/>
    <property type="match status" value="1"/>
</dbReference>
<protein>
    <submittedName>
        <fullName evidence="8">Outer membrane protein OmpA</fullName>
    </submittedName>
</protein>
<comment type="subcellular location">
    <subcellularLocation>
        <location evidence="1">Cell outer membrane</location>
    </subcellularLocation>
</comment>
<organism evidence="8 9">
    <name type="scientific">Flavobacterium haoranii</name>
    <dbReference type="NCBI Taxonomy" id="683124"/>
    <lineage>
        <taxon>Bacteria</taxon>
        <taxon>Pseudomonadati</taxon>
        <taxon>Bacteroidota</taxon>
        <taxon>Flavobacteriia</taxon>
        <taxon>Flavobacteriales</taxon>
        <taxon>Flavobacteriaceae</taxon>
        <taxon>Flavobacterium</taxon>
    </lineage>
</organism>
<dbReference type="InterPro" id="IPR011990">
    <property type="entry name" value="TPR-like_helical_dom_sf"/>
</dbReference>
<dbReference type="SUPFAM" id="SSF103088">
    <property type="entry name" value="OmpA-like"/>
    <property type="match status" value="1"/>
</dbReference>
<reference evidence="8 9" key="1">
    <citation type="submission" date="2016-11" db="EMBL/GenBank/DDBJ databases">
        <authorList>
            <person name="Jaros S."/>
            <person name="Januszkiewicz K."/>
            <person name="Wedrychowicz H."/>
        </authorList>
    </citation>
    <scope>NUCLEOTIDE SEQUENCE [LARGE SCALE GENOMIC DNA]</scope>
    <source>
        <strain evidence="8 9">DSM 22807</strain>
    </source>
</reference>
<evidence type="ECO:0000256" key="5">
    <source>
        <dbReference type="PROSITE-ProRule" id="PRU00473"/>
    </source>
</evidence>
<keyword evidence="4" id="KW-0802">TPR repeat</keyword>
<evidence type="ECO:0000256" key="1">
    <source>
        <dbReference type="ARBA" id="ARBA00004442"/>
    </source>
</evidence>
<feature type="domain" description="OmpA-like" evidence="7">
    <location>
        <begin position="513"/>
        <end position="635"/>
    </location>
</feature>
<dbReference type="PANTHER" id="PTHR30329">
    <property type="entry name" value="STATOR ELEMENT OF FLAGELLAR MOTOR COMPLEX"/>
    <property type="match status" value="1"/>
</dbReference>
<feature type="repeat" description="TPR" evidence="4">
    <location>
        <begin position="53"/>
        <end position="86"/>
    </location>
</feature>
<evidence type="ECO:0000313" key="9">
    <source>
        <dbReference type="Proteomes" id="UP000184232"/>
    </source>
</evidence>
<keyword evidence="9" id="KW-1185">Reference proteome</keyword>
<dbReference type="CDD" id="cd07185">
    <property type="entry name" value="OmpA_C-like"/>
    <property type="match status" value="1"/>
</dbReference>
<dbReference type="Gene3D" id="2.60.40.1120">
    <property type="entry name" value="Carboxypeptidase-like, regulatory domain"/>
    <property type="match status" value="1"/>
</dbReference>
<sequence>MKTIYSILFLLFYCVGFSQAAQLASANRKYEKYSYVDAIEIYEKVAEKGYKSAELFKRLGNAYYFNGGIDKASKWYKDLFDLNEEVEPEYYFRYSQTLKSQGKYDEADKYMSKFYELTNDSRGEKYSKNKDYLKNIEALSGKYTVDEINLNSEYSDFGPAFFGKSLVFSSSRETGAVSSKVNRWTNQNNRDLYIAEMQDSKNFSEAKNFSEEVNTKFNESTPVFTKDGKTMYFTRNNFNDGKKGKDDDKSTLIKIYKAELIEGKWDNIKELPFNSDQYSCAHPSLSDDERTLYFASDMPGGFGNSDIYKVSVNGGSVGTPENLGNSINTEGRETFPFISPDNKTLYFASDGQLGLGGLDIFESKLVNNSFEKPVNLARPINSPMDDFGLIVNKDNVGYFSSNRNGGKGFDDIYAFTICMQRLHGTITDVDTKELLSNSKVELFDENINKISETFSKEEAKYSFNVDCNTKYIIRVSKEDYDTTEQQVTTNKENGETELNIALKRYKFPIEEGTDLAKIFDISIIYFDLDKWNIRPDAAKDLQKIVEVMKQYPDMQVSIRSHTDSRQTHKYNELLSDRRAKSTLEFMVKNGIERERLTAKGFGETELVNNCSDGVPCSEEEHQKNRRSEFIVLKMN</sequence>
<dbReference type="Gene3D" id="2.120.10.30">
    <property type="entry name" value="TolB, C-terminal domain"/>
    <property type="match status" value="1"/>
</dbReference>
<dbReference type="InterPro" id="IPR006664">
    <property type="entry name" value="OMP_bac"/>
</dbReference>
<dbReference type="SUPFAM" id="SSF48452">
    <property type="entry name" value="TPR-like"/>
    <property type="match status" value="1"/>
</dbReference>
<evidence type="ECO:0000256" key="6">
    <source>
        <dbReference type="SAM" id="SignalP"/>
    </source>
</evidence>
<dbReference type="AlphaFoldDB" id="A0A1M6MHB4"/>
<dbReference type="OrthoDB" id="9809364at2"/>
<dbReference type="InterPro" id="IPR011042">
    <property type="entry name" value="6-blade_b-propeller_TolB-like"/>
</dbReference>
<dbReference type="PRINTS" id="PR01021">
    <property type="entry name" value="OMPADOMAIN"/>
</dbReference>
<feature type="signal peptide" evidence="6">
    <location>
        <begin position="1"/>
        <end position="20"/>
    </location>
</feature>
<dbReference type="Gene3D" id="3.30.1330.60">
    <property type="entry name" value="OmpA-like domain"/>
    <property type="match status" value="1"/>
</dbReference>
<dbReference type="Pfam" id="PF07676">
    <property type="entry name" value="PD40"/>
    <property type="match status" value="3"/>
</dbReference>
<dbReference type="Pfam" id="PF00691">
    <property type="entry name" value="OmpA"/>
    <property type="match status" value="1"/>
</dbReference>
<feature type="chain" id="PRO_5013246265" evidence="6">
    <location>
        <begin position="21"/>
        <end position="635"/>
    </location>
</feature>
<dbReference type="InterPro" id="IPR011659">
    <property type="entry name" value="WD40"/>
</dbReference>
<dbReference type="PROSITE" id="PS50005">
    <property type="entry name" value="TPR"/>
    <property type="match status" value="1"/>
</dbReference>
<dbReference type="PANTHER" id="PTHR30329:SF21">
    <property type="entry name" value="LIPOPROTEIN YIAD-RELATED"/>
    <property type="match status" value="1"/>
</dbReference>
<dbReference type="InterPro" id="IPR036737">
    <property type="entry name" value="OmpA-like_sf"/>
</dbReference>
<keyword evidence="6" id="KW-0732">Signal</keyword>
<keyword evidence="2 5" id="KW-0472">Membrane</keyword>
<dbReference type="SUPFAM" id="SSF82171">
    <property type="entry name" value="DPP6 N-terminal domain-like"/>
    <property type="match status" value="1"/>
</dbReference>
<evidence type="ECO:0000313" key="8">
    <source>
        <dbReference type="EMBL" id="SHJ82756.1"/>
    </source>
</evidence>
<dbReference type="Proteomes" id="UP000184232">
    <property type="component" value="Unassembled WGS sequence"/>
</dbReference>
<evidence type="ECO:0000256" key="2">
    <source>
        <dbReference type="ARBA" id="ARBA00023136"/>
    </source>
</evidence>
<proteinExistence type="predicted"/>
<dbReference type="InterPro" id="IPR050330">
    <property type="entry name" value="Bact_OuterMem_StrucFunc"/>
</dbReference>